<dbReference type="GO" id="GO:0000270">
    <property type="term" value="P:peptidoglycan metabolic process"/>
    <property type="evidence" value="ECO:0007669"/>
    <property type="project" value="TreeGrafter"/>
</dbReference>
<comment type="caution">
    <text evidence="3">The sequence shown here is derived from an EMBL/GenBank/DDBJ whole genome shotgun (WGS) entry which is preliminary data.</text>
</comment>
<accession>A0A660SGJ6</accession>
<keyword evidence="3" id="KW-0121">Carboxypeptidase</keyword>
<feature type="non-terminal residue" evidence="3">
    <location>
        <position position="1"/>
    </location>
</feature>
<evidence type="ECO:0000256" key="1">
    <source>
        <dbReference type="ARBA" id="ARBA00006096"/>
    </source>
</evidence>
<evidence type="ECO:0000313" key="4">
    <source>
        <dbReference type="Proteomes" id="UP000268469"/>
    </source>
</evidence>
<dbReference type="Pfam" id="PF02113">
    <property type="entry name" value="Peptidase_S13"/>
    <property type="match status" value="1"/>
</dbReference>
<dbReference type="EMBL" id="QNBE01000058">
    <property type="protein sequence ID" value="RKX69945.1"/>
    <property type="molecule type" value="Genomic_DNA"/>
</dbReference>
<dbReference type="SUPFAM" id="SSF56601">
    <property type="entry name" value="beta-lactamase/transpeptidase-like"/>
    <property type="match status" value="1"/>
</dbReference>
<organism evidence="3 4">
    <name type="scientific">candidate division WOR-3 bacterium</name>
    <dbReference type="NCBI Taxonomy" id="2052148"/>
    <lineage>
        <taxon>Bacteria</taxon>
        <taxon>Bacteria division WOR-3</taxon>
    </lineage>
</organism>
<keyword evidence="2" id="KW-0378">Hydrolase</keyword>
<dbReference type="PANTHER" id="PTHR30023">
    <property type="entry name" value="D-ALANYL-D-ALANINE CARBOXYPEPTIDASE"/>
    <property type="match status" value="1"/>
</dbReference>
<evidence type="ECO:0000256" key="2">
    <source>
        <dbReference type="ARBA" id="ARBA00022801"/>
    </source>
</evidence>
<dbReference type="PANTHER" id="PTHR30023:SF0">
    <property type="entry name" value="PENICILLIN-SENSITIVE CARBOXYPEPTIDASE A"/>
    <property type="match status" value="1"/>
</dbReference>
<dbReference type="GO" id="GO:0004185">
    <property type="term" value="F:serine-type carboxypeptidase activity"/>
    <property type="evidence" value="ECO:0007669"/>
    <property type="project" value="InterPro"/>
</dbReference>
<dbReference type="Gene3D" id="3.40.710.10">
    <property type="entry name" value="DD-peptidase/beta-lactamase superfamily"/>
    <property type="match status" value="1"/>
</dbReference>
<keyword evidence="3" id="KW-0645">Protease</keyword>
<dbReference type="GO" id="GO:0006508">
    <property type="term" value="P:proteolysis"/>
    <property type="evidence" value="ECO:0007669"/>
    <property type="project" value="InterPro"/>
</dbReference>
<proteinExistence type="inferred from homology"/>
<gene>
    <name evidence="3" type="ORF">DRP53_06560</name>
</gene>
<protein>
    <submittedName>
        <fullName evidence="3">D-alanyl-D-alanine carboxypeptidase/D-alanyl-D-alanine-endopeptidase</fullName>
    </submittedName>
</protein>
<dbReference type="AlphaFoldDB" id="A0A660SGJ6"/>
<sequence>LAIYDGSGLSRFNRITPLAMVRLLYALYHSRYREQFLSLLPTGGEGTLWYRFKTEKNRIRCKTGTLYGVSCLSGYILKPRPIAFAILINDFLTPRRDIEKWQESLCRRYLQ</sequence>
<dbReference type="InterPro" id="IPR000667">
    <property type="entry name" value="Peptidase_S13"/>
</dbReference>
<dbReference type="InterPro" id="IPR012338">
    <property type="entry name" value="Beta-lactam/transpept-like"/>
</dbReference>
<name>A0A660SGJ6_UNCW3</name>
<dbReference type="Proteomes" id="UP000268469">
    <property type="component" value="Unassembled WGS sequence"/>
</dbReference>
<comment type="similarity">
    <text evidence="1">Belongs to the peptidase S13 family.</text>
</comment>
<reference evidence="3 4" key="1">
    <citation type="submission" date="2018-06" db="EMBL/GenBank/DDBJ databases">
        <title>Extensive metabolic versatility and redundancy in microbially diverse, dynamic hydrothermal sediments.</title>
        <authorList>
            <person name="Dombrowski N."/>
            <person name="Teske A."/>
            <person name="Baker B.J."/>
        </authorList>
    </citation>
    <scope>NUCLEOTIDE SEQUENCE [LARGE SCALE GENOMIC DNA]</scope>
    <source>
        <strain evidence="3">B36_G15</strain>
    </source>
</reference>
<evidence type="ECO:0000313" key="3">
    <source>
        <dbReference type="EMBL" id="RKX69945.1"/>
    </source>
</evidence>